<dbReference type="InterPro" id="IPR009665">
    <property type="entry name" value="YyaC"/>
</dbReference>
<dbReference type="RefSeq" id="WP_088001644.1">
    <property type="nucleotide sequence ID" value="NZ_BMHB01000002.1"/>
</dbReference>
<organism evidence="1 2">
    <name type="scientific">Gottfriedia solisilvae</name>
    <dbReference type="NCBI Taxonomy" id="1516104"/>
    <lineage>
        <taxon>Bacteria</taxon>
        <taxon>Bacillati</taxon>
        <taxon>Bacillota</taxon>
        <taxon>Bacilli</taxon>
        <taxon>Bacillales</taxon>
        <taxon>Bacillaceae</taxon>
        <taxon>Gottfriedia</taxon>
    </lineage>
</organism>
<protein>
    <recommendedName>
        <fullName evidence="3">Sporulation protein</fullName>
    </recommendedName>
</protein>
<dbReference type="NCBIfam" id="TIGR02841">
    <property type="entry name" value="spore_YyaC"/>
    <property type="match status" value="1"/>
</dbReference>
<accession>A0A8J3F4S0</accession>
<evidence type="ECO:0008006" key="3">
    <source>
        <dbReference type="Google" id="ProtNLM"/>
    </source>
</evidence>
<sequence length="195" mass="21481">MQFPANPFRSLFKDDYSVFLDDDNAVNQFADHLSKSLPSIYTNDIVFVCIGTDRSTGDSLGPLVGTLLGELNVSRFHYYGTLDEPIHALNLSEQLETIKNKYKNPFIIAVDACLGRVKSIGSVRLSNGPLKPGAAMKKDLPLVGEINLTGVVNVSGFMEFYVLQNTRLSLVMKMAKFIARSIKETESKLTGQTAL</sequence>
<dbReference type="SUPFAM" id="SSF53163">
    <property type="entry name" value="HybD-like"/>
    <property type="match status" value="1"/>
</dbReference>
<reference evidence="2" key="1">
    <citation type="journal article" date="2019" name="Int. J. Syst. Evol. Microbiol.">
        <title>The Global Catalogue of Microorganisms (GCM) 10K type strain sequencing project: providing services to taxonomists for standard genome sequencing and annotation.</title>
        <authorList>
            <consortium name="The Broad Institute Genomics Platform"/>
            <consortium name="The Broad Institute Genome Sequencing Center for Infectious Disease"/>
            <person name="Wu L."/>
            <person name="Ma J."/>
        </authorList>
    </citation>
    <scope>NUCLEOTIDE SEQUENCE [LARGE SCALE GENOMIC DNA]</scope>
    <source>
        <strain evidence="2">CGMCC 1.14993</strain>
    </source>
</reference>
<evidence type="ECO:0000313" key="1">
    <source>
        <dbReference type="EMBL" id="GGI17076.1"/>
    </source>
</evidence>
<name>A0A8J3F4S0_9BACI</name>
<dbReference type="OrthoDB" id="9815953at2"/>
<gene>
    <name evidence="1" type="primary">yyaC</name>
    <name evidence="1" type="ORF">GCM10007380_36150</name>
</gene>
<dbReference type="EMBL" id="BMHB01000002">
    <property type="protein sequence ID" value="GGI17076.1"/>
    <property type="molecule type" value="Genomic_DNA"/>
</dbReference>
<dbReference type="InterPro" id="IPR023430">
    <property type="entry name" value="Pept_HybD-like_dom_sf"/>
</dbReference>
<dbReference type="Pfam" id="PF06866">
    <property type="entry name" value="DUF1256"/>
    <property type="match status" value="1"/>
</dbReference>
<comment type="caution">
    <text evidence="1">The sequence shown here is derived from an EMBL/GenBank/DDBJ whole genome shotgun (WGS) entry which is preliminary data.</text>
</comment>
<dbReference type="Proteomes" id="UP000626244">
    <property type="component" value="Unassembled WGS sequence"/>
</dbReference>
<dbReference type="AlphaFoldDB" id="A0A8J3F4S0"/>
<evidence type="ECO:0000313" key="2">
    <source>
        <dbReference type="Proteomes" id="UP000626244"/>
    </source>
</evidence>
<keyword evidence="2" id="KW-1185">Reference proteome</keyword>
<proteinExistence type="predicted"/>